<name>A0A7E4ULR9_PANRE</name>
<feature type="compositionally biased region" description="Pro residues" evidence="1">
    <location>
        <begin position="88"/>
        <end position="98"/>
    </location>
</feature>
<feature type="compositionally biased region" description="Polar residues" evidence="1">
    <location>
        <begin position="122"/>
        <end position="131"/>
    </location>
</feature>
<sequence length="355" mass="38427">MRLARVDKTEIVRLTIATSASPHPQPAVPRTQSGSMDGPSSIKHVKDLVEQHHTTTSSPTNRRTASAIRQENPAIVVDSRVCGNLRSPEPPRTRPPPVKSTKSRRVRQPLFPHTIRHPTGMPGSSDSTCSSKPRKRHQEQPCPAKINWFFCCQQSGPKSPTSAPAPQNPSPHPAAIAPPATNTLATGITGSPEDVYATTSAPAPQTPSPHPAAIAPPATNTLATGITGTPEDVYVESDATRAFIIDSAQRFHRAFHPGFHRPRPLKLPRYDASDLFYYYTMVAYNQAYGTHDVTEFPAPLLSSGSSGGKFHENTHLIAITKSPFQMDRLSTAPRSTSCQTHPVSSPTPIRSQNSS</sequence>
<feature type="compositionally biased region" description="Polar residues" evidence="1">
    <location>
        <begin position="332"/>
        <end position="355"/>
    </location>
</feature>
<feature type="region of interest" description="Disordered" evidence="1">
    <location>
        <begin position="156"/>
        <end position="225"/>
    </location>
</feature>
<accession>A0A7E4ULR9</accession>
<dbReference type="Proteomes" id="UP000492821">
    <property type="component" value="Unassembled WGS sequence"/>
</dbReference>
<evidence type="ECO:0000256" key="1">
    <source>
        <dbReference type="SAM" id="MobiDB-lite"/>
    </source>
</evidence>
<feature type="compositionally biased region" description="Low complexity" evidence="1">
    <location>
        <begin position="173"/>
        <end position="186"/>
    </location>
</feature>
<feature type="compositionally biased region" description="Basic and acidic residues" evidence="1">
    <location>
        <begin position="44"/>
        <end position="53"/>
    </location>
</feature>
<reference evidence="3" key="2">
    <citation type="submission" date="2020-10" db="UniProtKB">
        <authorList>
            <consortium name="WormBaseParasite"/>
        </authorList>
    </citation>
    <scope>IDENTIFICATION</scope>
</reference>
<protein>
    <submittedName>
        <fullName evidence="3">Uncharacterized protein</fullName>
    </submittedName>
</protein>
<feature type="region of interest" description="Disordered" evidence="1">
    <location>
        <begin position="17"/>
        <end position="140"/>
    </location>
</feature>
<evidence type="ECO:0000313" key="2">
    <source>
        <dbReference type="Proteomes" id="UP000492821"/>
    </source>
</evidence>
<reference evidence="2" key="1">
    <citation type="journal article" date="2013" name="Genetics">
        <title>The draft genome and transcriptome of Panagrellus redivivus are shaped by the harsh demands of a free-living lifestyle.</title>
        <authorList>
            <person name="Srinivasan J."/>
            <person name="Dillman A.R."/>
            <person name="Macchietto M.G."/>
            <person name="Heikkinen L."/>
            <person name="Lakso M."/>
            <person name="Fracchia K.M."/>
            <person name="Antoshechkin I."/>
            <person name="Mortazavi A."/>
            <person name="Wong G."/>
            <person name="Sternberg P.W."/>
        </authorList>
    </citation>
    <scope>NUCLEOTIDE SEQUENCE [LARGE SCALE GENOMIC DNA]</scope>
    <source>
        <strain evidence="2">MT8872</strain>
    </source>
</reference>
<proteinExistence type="predicted"/>
<feature type="compositionally biased region" description="Polar residues" evidence="1">
    <location>
        <begin position="156"/>
        <end position="165"/>
    </location>
</feature>
<feature type="region of interest" description="Disordered" evidence="1">
    <location>
        <begin position="331"/>
        <end position="355"/>
    </location>
</feature>
<organism evidence="2 3">
    <name type="scientific">Panagrellus redivivus</name>
    <name type="common">Microworm</name>
    <dbReference type="NCBI Taxonomy" id="6233"/>
    <lineage>
        <taxon>Eukaryota</taxon>
        <taxon>Metazoa</taxon>
        <taxon>Ecdysozoa</taxon>
        <taxon>Nematoda</taxon>
        <taxon>Chromadorea</taxon>
        <taxon>Rhabditida</taxon>
        <taxon>Tylenchina</taxon>
        <taxon>Panagrolaimomorpha</taxon>
        <taxon>Panagrolaimoidea</taxon>
        <taxon>Panagrolaimidae</taxon>
        <taxon>Panagrellus</taxon>
    </lineage>
</organism>
<feature type="compositionally biased region" description="Polar residues" evidence="1">
    <location>
        <begin position="54"/>
        <end position="69"/>
    </location>
</feature>
<dbReference type="WBParaSite" id="Pan_g1027.t1">
    <property type="protein sequence ID" value="Pan_g1027.t1"/>
    <property type="gene ID" value="Pan_g1027"/>
</dbReference>
<keyword evidence="2" id="KW-1185">Reference proteome</keyword>
<feature type="compositionally biased region" description="Low complexity" evidence="1">
    <location>
        <begin position="211"/>
        <end position="224"/>
    </location>
</feature>
<dbReference type="AlphaFoldDB" id="A0A7E4ULR9"/>
<evidence type="ECO:0000313" key="3">
    <source>
        <dbReference type="WBParaSite" id="Pan_g1027.t1"/>
    </source>
</evidence>